<reference evidence="1" key="1">
    <citation type="journal article" date="2014" name="Front. Microbiol.">
        <title>High frequency of phylogenetically diverse reductive dehalogenase-homologous genes in deep subseafloor sedimentary metagenomes.</title>
        <authorList>
            <person name="Kawai M."/>
            <person name="Futagami T."/>
            <person name="Toyoda A."/>
            <person name="Takaki Y."/>
            <person name="Nishi S."/>
            <person name="Hori S."/>
            <person name="Arai W."/>
            <person name="Tsubouchi T."/>
            <person name="Morono Y."/>
            <person name="Uchiyama I."/>
            <person name="Ito T."/>
            <person name="Fujiyama A."/>
            <person name="Inagaki F."/>
            <person name="Takami H."/>
        </authorList>
    </citation>
    <scope>NUCLEOTIDE SEQUENCE</scope>
    <source>
        <strain evidence="1">Expedition CK06-06</strain>
    </source>
</reference>
<dbReference type="AlphaFoldDB" id="X1K7Q0"/>
<name>X1K7Q0_9ZZZZ</name>
<sequence length="32" mass="3694">KKIVGLEGYELKVTKRIPITIPPNKNNKKYPN</sequence>
<evidence type="ECO:0000313" key="1">
    <source>
        <dbReference type="EMBL" id="GAH86284.1"/>
    </source>
</evidence>
<accession>X1K7Q0</accession>
<protein>
    <submittedName>
        <fullName evidence="1">Uncharacterized protein</fullName>
    </submittedName>
</protein>
<proteinExistence type="predicted"/>
<comment type="caution">
    <text evidence="1">The sequence shown here is derived from an EMBL/GenBank/DDBJ whole genome shotgun (WGS) entry which is preliminary data.</text>
</comment>
<dbReference type="EMBL" id="BARU01045268">
    <property type="protein sequence ID" value="GAH86284.1"/>
    <property type="molecule type" value="Genomic_DNA"/>
</dbReference>
<feature type="non-terminal residue" evidence="1">
    <location>
        <position position="1"/>
    </location>
</feature>
<organism evidence="1">
    <name type="scientific">marine sediment metagenome</name>
    <dbReference type="NCBI Taxonomy" id="412755"/>
    <lineage>
        <taxon>unclassified sequences</taxon>
        <taxon>metagenomes</taxon>
        <taxon>ecological metagenomes</taxon>
    </lineage>
</organism>
<gene>
    <name evidence="1" type="ORF">S03H2_68757</name>
</gene>